<keyword evidence="1" id="KW-0732">Signal</keyword>
<sequence>MPLRTCLFLTVAALAATHAPPVQAAVATQDPRGPLYATVAPMNQTVETRLLPQTAVLLEKLLAEKRDMTLDGVKVFEADDKFLPGKIAIGLAYLIVDTPRTDPRHGQYLAAYREIADMTVGDVNDTWGVYYYCQALLMLRDAGVLEQAVSPATLEKLKVKLDWRRFVRSDDLTLINLPNNYYGVAFSVARLRYQLGWEDASASEALLGKTLDHYRKYSGAYGFADETDGQGRFDRYSVLLIGEIAHRLIEAGMPASPEVRGWLRRSVDLMLPRLNLRGEGFEYGRSIGTYGETAFLEVLTAAAKLDVLTPEEKRMAYAFSSRVAARYMDFWFDPAMGSVNLWEHGRRTDAYRGKHRILGENLSLGRQYIYTNAIWNDLGFKDQPADPGYAAWLDRLPKRTVTWFAKGANDRLLVTLRDQRPGGEARVIGLPIINGGEGQHMNSPYYPIPSSPGLLQHVADAAFPQLLPRLTLEDGAQLAPLAYARKAKVVGAGARTVVTYRQDKMDRLGQRAPVADDRASVRTTYELQPGLIRRTDVFTLRAGVKAKAVDLVFASFSRGAISKGGVTTFGAGDVTGFEVEGLSCESRDLNNEPAYRSVTGAMTALTTCTGAQDAKGPITVRWTLRYR</sequence>
<protein>
    <submittedName>
        <fullName evidence="2">Uncharacterized protein</fullName>
    </submittedName>
</protein>
<name>A0A258DDW5_CAUVI</name>
<comment type="caution">
    <text evidence="2">The sequence shown here is derived from an EMBL/GenBank/DDBJ whole genome shotgun (WGS) entry which is preliminary data.</text>
</comment>
<evidence type="ECO:0000313" key="3">
    <source>
        <dbReference type="Proteomes" id="UP000215616"/>
    </source>
</evidence>
<dbReference type="EMBL" id="NCDQ01000011">
    <property type="protein sequence ID" value="OYX06155.1"/>
    <property type="molecule type" value="Genomic_DNA"/>
</dbReference>
<dbReference type="AlphaFoldDB" id="A0A258DDW5"/>
<gene>
    <name evidence="2" type="ORF">B7Z12_01385</name>
</gene>
<organism evidence="2 3">
    <name type="scientific">Caulobacter vibrioides</name>
    <name type="common">Caulobacter crescentus</name>
    <dbReference type="NCBI Taxonomy" id="155892"/>
    <lineage>
        <taxon>Bacteria</taxon>
        <taxon>Pseudomonadati</taxon>
        <taxon>Pseudomonadota</taxon>
        <taxon>Alphaproteobacteria</taxon>
        <taxon>Caulobacterales</taxon>
        <taxon>Caulobacteraceae</taxon>
        <taxon>Caulobacter</taxon>
    </lineage>
</organism>
<proteinExistence type="predicted"/>
<feature type="signal peptide" evidence="1">
    <location>
        <begin position="1"/>
        <end position="24"/>
    </location>
</feature>
<dbReference type="Proteomes" id="UP000215616">
    <property type="component" value="Unassembled WGS sequence"/>
</dbReference>
<accession>A0A258DDW5</accession>
<reference evidence="2 3" key="1">
    <citation type="submission" date="2017-03" db="EMBL/GenBank/DDBJ databases">
        <title>Lifting the veil on microbial sulfur biogeochemistry in mining wastewaters.</title>
        <authorList>
            <person name="Kantor R.S."/>
            <person name="Colenbrander Nelson T."/>
            <person name="Marshall S."/>
            <person name="Bennett D."/>
            <person name="Apte S."/>
            <person name="Camacho D."/>
            <person name="Thomas B.C."/>
            <person name="Warren L.A."/>
            <person name="Banfield J.F."/>
        </authorList>
    </citation>
    <scope>NUCLEOTIDE SEQUENCE [LARGE SCALE GENOMIC DNA]</scope>
    <source>
        <strain evidence="2">32-67-7</strain>
    </source>
</reference>
<evidence type="ECO:0000313" key="2">
    <source>
        <dbReference type="EMBL" id="OYX06155.1"/>
    </source>
</evidence>
<evidence type="ECO:0000256" key="1">
    <source>
        <dbReference type="SAM" id="SignalP"/>
    </source>
</evidence>
<feature type="chain" id="PRO_5012943188" evidence="1">
    <location>
        <begin position="25"/>
        <end position="627"/>
    </location>
</feature>